<sequence>MYTKHWYYCNLVDDKEASPVVPIVQKKRQNGSLLTVKASMGKAAVLVLEVDDELAVRRSTFVLAAESVASMKSRVTKAERGTKNTKEREAVEMASVQAVVPVGIDTNITSADTIVAEPARFDKRGDDVGTGGGAEVETAQETIETVRVVDKIDTAATTWTGPEEERDVQTCSESIDIVQVVGERDEEMEHAILEQNDDVVGTLESEKAEAVAIAHKSVEIVAVGEKNEAGVTQNFAATQEEQSAVEIVNESVNIDQVAVSVGADAQMDDEILEGKEVVRTLEFASKEEVKTVHEAVEVATAIEENIDVAINSVRCYEESAGRSVNEKAGTNKVIDESHEPVDHTTRTNETVGTLESSSSEAAKGEESETETQSEISEVPAVDVVEPSKLNEESESEVDETMMINPMIAAKENGVGKAQAPWFNFIPAPVRHNGYAVSSVGVAVATVIAAALIARR</sequence>
<accession>A0ACC0W852</accession>
<dbReference type="EMBL" id="CM047583">
    <property type="protein sequence ID" value="KAI9914133.1"/>
    <property type="molecule type" value="Genomic_DNA"/>
</dbReference>
<reference evidence="1 2" key="1">
    <citation type="journal article" date="2022" name="bioRxiv">
        <title>The genome of the oomycete Peronosclerospora sorghi, a cosmopolitan pathogen of maize and sorghum, is inflated with dispersed pseudogenes.</title>
        <authorList>
            <person name="Fletcher K."/>
            <person name="Martin F."/>
            <person name="Isakeit T."/>
            <person name="Cavanaugh K."/>
            <person name="Magill C."/>
            <person name="Michelmore R."/>
        </authorList>
    </citation>
    <scope>NUCLEOTIDE SEQUENCE [LARGE SCALE GENOMIC DNA]</scope>
    <source>
        <strain evidence="1">P6</strain>
    </source>
</reference>
<evidence type="ECO:0000313" key="1">
    <source>
        <dbReference type="EMBL" id="KAI9914133.1"/>
    </source>
</evidence>
<gene>
    <name evidence="1" type="ORF">PsorP6_005963</name>
</gene>
<protein>
    <submittedName>
        <fullName evidence="1">Uncharacterized protein</fullName>
    </submittedName>
</protein>
<keyword evidence="2" id="KW-1185">Reference proteome</keyword>
<name>A0ACC0W852_9STRA</name>
<evidence type="ECO:0000313" key="2">
    <source>
        <dbReference type="Proteomes" id="UP001163321"/>
    </source>
</evidence>
<proteinExistence type="predicted"/>
<organism evidence="1 2">
    <name type="scientific">Peronosclerospora sorghi</name>
    <dbReference type="NCBI Taxonomy" id="230839"/>
    <lineage>
        <taxon>Eukaryota</taxon>
        <taxon>Sar</taxon>
        <taxon>Stramenopiles</taxon>
        <taxon>Oomycota</taxon>
        <taxon>Peronosporomycetes</taxon>
        <taxon>Peronosporales</taxon>
        <taxon>Peronosporaceae</taxon>
        <taxon>Peronosclerospora</taxon>
    </lineage>
</organism>
<comment type="caution">
    <text evidence="1">The sequence shown here is derived from an EMBL/GenBank/DDBJ whole genome shotgun (WGS) entry which is preliminary data.</text>
</comment>
<dbReference type="Proteomes" id="UP001163321">
    <property type="component" value="Chromosome 4"/>
</dbReference>